<dbReference type="GO" id="GO:0016020">
    <property type="term" value="C:membrane"/>
    <property type="evidence" value="ECO:0007669"/>
    <property type="project" value="UniProtKB-SubCell"/>
</dbReference>
<dbReference type="InterPro" id="IPR011044">
    <property type="entry name" value="Quino_amine_DH_bsu"/>
</dbReference>
<feature type="signal peptide" evidence="5">
    <location>
        <begin position="1"/>
        <end position="19"/>
    </location>
</feature>
<dbReference type="CDD" id="cd17352">
    <property type="entry name" value="MFS_MCT_SLC16"/>
    <property type="match status" value="1"/>
</dbReference>
<dbReference type="GO" id="GO:0005199">
    <property type="term" value="F:structural constituent of cell wall"/>
    <property type="evidence" value="ECO:0007669"/>
    <property type="project" value="InterPro"/>
</dbReference>
<feature type="chain" id="PRO_5013048856" evidence="5">
    <location>
        <begin position="20"/>
        <end position="586"/>
    </location>
</feature>
<reference evidence="8" key="1">
    <citation type="submission" date="2017-03" db="EMBL/GenBank/DDBJ databases">
        <authorList>
            <person name="Sharma R."/>
            <person name="Thines M."/>
        </authorList>
    </citation>
    <scope>NUCLEOTIDE SEQUENCE [LARGE SCALE GENOMIC DNA]</scope>
</reference>
<dbReference type="SUPFAM" id="SSF50969">
    <property type="entry name" value="YVTN repeat-like/Quinoprotein amine dehydrogenase"/>
    <property type="match status" value="1"/>
</dbReference>
<dbReference type="EMBL" id="FWEW01001349">
    <property type="protein sequence ID" value="SLM36830.1"/>
    <property type="molecule type" value="Genomic_DNA"/>
</dbReference>
<dbReference type="AlphaFoldDB" id="A0A1W5D1E1"/>
<dbReference type="PANTHER" id="PTHR11360">
    <property type="entry name" value="MONOCARBOXYLATE TRANSPORTER"/>
    <property type="match status" value="1"/>
</dbReference>
<feature type="transmembrane region" description="Helical" evidence="4">
    <location>
        <begin position="316"/>
        <end position="334"/>
    </location>
</feature>
<feature type="transmembrane region" description="Helical" evidence="4">
    <location>
        <begin position="388"/>
        <end position="409"/>
    </location>
</feature>
<dbReference type="PANTHER" id="PTHR11360:SF177">
    <property type="entry name" value="RIBOFLAVIN TRANSPORTER MCH5"/>
    <property type="match status" value="1"/>
</dbReference>
<dbReference type="PROSITE" id="PS50850">
    <property type="entry name" value="MFS"/>
    <property type="match status" value="1"/>
</dbReference>
<dbReference type="InterPro" id="IPR050327">
    <property type="entry name" value="Proton-linked_MCT"/>
</dbReference>
<keyword evidence="4" id="KW-0812">Transmembrane</keyword>
<comment type="similarity">
    <text evidence="2">Belongs to the major facilitator superfamily. Monocarboxylate porter (TC 2.A.1.13) family.</text>
</comment>
<organism evidence="7 8">
    <name type="scientific">Lasallia pustulata</name>
    <dbReference type="NCBI Taxonomy" id="136370"/>
    <lineage>
        <taxon>Eukaryota</taxon>
        <taxon>Fungi</taxon>
        <taxon>Dikarya</taxon>
        <taxon>Ascomycota</taxon>
        <taxon>Pezizomycotina</taxon>
        <taxon>Lecanoromycetes</taxon>
        <taxon>OSLEUM clade</taxon>
        <taxon>Umbilicariomycetidae</taxon>
        <taxon>Umbilicariales</taxon>
        <taxon>Umbilicariaceae</taxon>
        <taxon>Lasallia</taxon>
    </lineage>
</organism>
<comment type="subcellular location">
    <subcellularLocation>
        <location evidence="1">Membrane</location>
        <topology evidence="1">Multi-pass membrane protein</topology>
    </subcellularLocation>
</comment>
<feature type="transmembrane region" description="Helical" evidence="4">
    <location>
        <begin position="340"/>
        <end position="365"/>
    </location>
</feature>
<sequence>MPSFRNIALACVFATVAAAQVSQSTDGQIIAPTSASTIAAVSQTKDGQIIAATSTSTIVAVSQTKDGQVQALTSAPIVSTVAAVSQSKDGQIVAPTSTSTVAAVSQSKDGQIVAPTSTSTVAAVSQSKDGQIVAPTSTSTVAAVSQSKDGQIVAPTSTSTVAAVSQSKDGQIVAPTSTSTVAAVSQSKDGQIVAPTSTSTVAAVSHMGVFQAYLVTHQLAGYSEGAVGWIFGVHVFLAFFSGVQIGPIFDAHGPRWLVAAGSVLLVAGMMLFAVSTRYWHFILTFSILGGVGTSLVFTPAISAIGHYFLHSRGTATGLATTGGSVGGILFPLLLQRLFPLVGFAWATRIMAFIILSLLVVANLLIRSRLPPKPGGSVWPDFRIFKDEIFALTTAGVFFIEWGLFLPIGYMSTYAVHYGVSAALSCQLLAVINVGSFFGRWLPGYVADRVGRFNMMVLTVAMCLALTLGLWFPAAELLRGQTGTNVAVLCVFGVAFGFASGSNIGLTPVCVGQLCETESYGRYYATCYTVVSVGCLTGIPIAGQILALDGGEYWGLVVFTAMCYAAGLVCFIAARVLKVGWKVKAKY</sequence>
<dbReference type="GO" id="GO:0022857">
    <property type="term" value="F:transmembrane transporter activity"/>
    <property type="evidence" value="ECO:0007669"/>
    <property type="project" value="InterPro"/>
</dbReference>
<evidence type="ECO:0000313" key="7">
    <source>
        <dbReference type="EMBL" id="SLM36830.1"/>
    </source>
</evidence>
<feature type="transmembrane region" description="Helical" evidence="4">
    <location>
        <begin position="522"/>
        <end position="546"/>
    </location>
</feature>
<feature type="transmembrane region" description="Helical" evidence="4">
    <location>
        <begin position="452"/>
        <end position="473"/>
    </location>
</feature>
<feature type="transmembrane region" description="Helical" evidence="4">
    <location>
        <begin position="415"/>
        <end position="440"/>
    </location>
</feature>
<evidence type="ECO:0000256" key="2">
    <source>
        <dbReference type="ARBA" id="ARBA00006727"/>
    </source>
</evidence>
<keyword evidence="4" id="KW-0472">Membrane</keyword>
<dbReference type="Pfam" id="PF07690">
    <property type="entry name" value="MFS_1"/>
    <property type="match status" value="1"/>
</dbReference>
<evidence type="ECO:0000256" key="5">
    <source>
        <dbReference type="SAM" id="SignalP"/>
    </source>
</evidence>
<protein>
    <submittedName>
        <fullName evidence="7">Yeast PIR protein repeat</fullName>
    </submittedName>
</protein>
<keyword evidence="8" id="KW-1185">Reference proteome</keyword>
<evidence type="ECO:0000256" key="4">
    <source>
        <dbReference type="SAM" id="Phobius"/>
    </source>
</evidence>
<dbReference type="InterPro" id="IPR000420">
    <property type="entry name" value="Yeast_PIR_rpt"/>
</dbReference>
<dbReference type="InterPro" id="IPR011701">
    <property type="entry name" value="MFS"/>
</dbReference>
<feature type="transmembrane region" description="Helical" evidence="4">
    <location>
        <begin position="256"/>
        <end position="275"/>
    </location>
</feature>
<accession>A0A1W5D1E1</accession>
<feature type="transmembrane region" description="Helical" evidence="4">
    <location>
        <begin position="552"/>
        <end position="576"/>
    </location>
</feature>
<feature type="transmembrane region" description="Helical" evidence="4">
    <location>
        <begin position="485"/>
        <end position="510"/>
    </location>
</feature>
<feature type="domain" description="Major facilitator superfamily (MFS) profile" evidence="6">
    <location>
        <begin position="183"/>
        <end position="577"/>
    </location>
</feature>
<feature type="transmembrane region" description="Helical" evidence="4">
    <location>
        <begin position="226"/>
        <end position="249"/>
    </location>
</feature>
<dbReference type="Gene3D" id="1.20.1250.20">
    <property type="entry name" value="MFS general substrate transporter like domains"/>
    <property type="match status" value="1"/>
</dbReference>
<dbReference type="Proteomes" id="UP000192927">
    <property type="component" value="Unassembled WGS sequence"/>
</dbReference>
<dbReference type="SUPFAM" id="SSF103473">
    <property type="entry name" value="MFS general substrate transporter"/>
    <property type="match status" value="1"/>
</dbReference>
<name>A0A1W5D1E1_9LECA</name>
<dbReference type="InterPro" id="IPR036259">
    <property type="entry name" value="MFS_trans_sf"/>
</dbReference>
<dbReference type="PROSITE" id="PS50256">
    <property type="entry name" value="PIR_REPEAT_2"/>
    <property type="match status" value="2"/>
</dbReference>
<proteinExistence type="inferred from homology"/>
<evidence type="ECO:0000256" key="1">
    <source>
        <dbReference type="ARBA" id="ARBA00004141"/>
    </source>
</evidence>
<evidence type="ECO:0000259" key="6">
    <source>
        <dbReference type="PROSITE" id="PS50850"/>
    </source>
</evidence>
<evidence type="ECO:0000313" key="8">
    <source>
        <dbReference type="Proteomes" id="UP000192927"/>
    </source>
</evidence>
<dbReference type="InterPro" id="IPR020846">
    <property type="entry name" value="MFS_dom"/>
</dbReference>
<keyword evidence="3 5" id="KW-0732">Signal</keyword>
<feature type="transmembrane region" description="Helical" evidence="4">
    <location>
        <begin position="281"/>
        <end position="309"/>
    </location>
</feature>
<keyword evidence="4" id="KW-1133">Transmembrane helix</keyword>
<evidence type="ECO:0000256" key="3">
    <source>
        <dbReference type="ARBA" id="ARBA00022729"/>
    </source>
</evidence>